<organism evidence="1 2">
    <name type="scientific">Phaseolus angularis</name>
    <name type="common">Azuki bean</name>
    <name type="synonym">Vigna angularis</name>
    <dbReference type="NCBI Taxonomy" id="3914"/>
    <lineage>
        <taxon>Eukaryota</taxon>
        <taxon>Viridiplantae</taxon>
        <taxon>Streptophyta</taxon>
        <taxon>Embryophyta</taxon>
        <taxon>Tracheophyta</taxon>
        <taxon>Spermatophyta</taxon>
        <taxon>Magnoliopsida</taxon>
        <taxon>eudicotyledons</taxon>
        <taxon>Gunneridae</taxon>
        <taxon>Pentapetalae</taxon>
        <taxon>rosids</taxon>
        <taxon>fabids</taxon>
        <taxon>Fabales</taxon>
        <taxon>Fabaceae</taxon>
        <taxon>Papilionoideae</taxon>
        <taxon>50 kb inversion clade</taxon>
        <taxon>NPAAA clade</taxon>
        <taxon>indigoferoid/millettioid clade</taxon>
        <taxon>Phaseoleae</taxon>
        <taxon>Vigna</taxon>
    </lineage>
</organism>
<dbReference type="Proteomes" id="UP000053144">
    <property type="component" value="Chromosome 2"/>
</dbReference>
<dbReference type="EMBL" id="CM003372">
    <property type="protein sequence ID" value="KOM34417.1"/>
    <property type="molecule type" value="Genomic_DNA"/>
</dbReference>
<accession>A0A0L9TVH3</accession>
<dbReference type="Gramene" id="KOM34417">
    <property type="protein sequence ID" value="KOM34417"/>
    <property type="gene ID" value="LR48_Vigan02g056700"/>
</dbReference>
<evidence type="ECO:0000313" key="2">
    <source>
        <dbReference type="Proteomes" id="UP000053144"/>
    </source>
</evidence>
<evidence type="ECO:0000313" key="1">
    <source>
        <dbReference type="EMBL" id="KOM34417.1"/>
    </source>
</evidence>
<name>A0A0L9TVH3_PHAAN</name>
<sequence>MMHNQKLFYQGLIIREVSRDEGFGKLVIRVLEGSWRHMVELVVTGGGCWLRDIDDDIRKEKEN</sequence>
<dbReference type="AlphaFoldDB" id="A0A0L9TVH3"/>
<reference evidence="2" key="1">
    <citation type="journal article" date="2015" name="Proc. Natl. Acad. Sci. U.S.A.">
        <title>Genome sequencing of adzuki bean (Vigna angularis) provides insight into high starch and low fat accumulation and domestication.</title>
        <authorList>
            <person name="Yang K."/>
            <person name="Tian Z."/>
            <person name="Chen C."/>
            <person name="Luo L."/>
            <person name="Zhao B."/>
            <person name="Wang Z."/>
            <person name="Yu L."/>
            <person name="Li Y."/>
            <person name="Sun Y."/>
            <person name="Li W."/>
            <person name="Chen Y."/>
            <person name="Li Y."/>
            <person name="Zhang Y."/>
            <person name="Ai D."/>
            <person name="Zhao J."/>
            <person name="Shang C."/>
            <person name="Ma Y."/>
            <person name="Wu B."/>
            <person name="Wang M."/>
            <person name="Gao L."/>
            <person name="Sun D."/>
            <person name="Zhang P."/>
            <person name="Guo F."/>
            <person name="Wang W."/>
            <person name="Li Y."/>
            <person name="Wang J."/>
            <person name="Varshney R.K."/>
            <person name="Wang J."/>
            <person name="Ling H.Q."/>
            <person name="Wan P."/>
        </authorList>
    </citation>
    <scope>NUCLEOTIDE SEQUENCE</scope>
    <source>
        <strain evidence="2">cv. Jingnong 6</strain>
    </source>
</reference>
<protein>
    <submittedName>
        <fullName evidence="1">Uncharacterized protein</fullName>
    </submittedName>
</protein>
<proteinExistence type="predicted"/>
<gene>
    <name evidence="1" type="ORF">LR48_Vigan02g056700</name>
</gene>